<protein>
    <submittedName>
        <fullName evidence="2">Polyhydroxyalkanoate biosynthesis repressor PhaR</fullName>
    </submittedName>
</protein>
<reference evidence="2" key="1">
    <citation type="submission" date="2021-05" db="EMBL/GenBank/DDBJ databases">
        <title>Novel Bacillus species.</title>
        <authorList>
            <person name="Liu G."/>
        </authorList>
    </citation>
    <scope>NUCLEOTIDE SEQUENCE</scope>
    <source>
        <strain evidence="2">FJAT-49825</strain>
    </source>
</reference>
<feature type="coiled-coil region" evidence="1">
    <location>
        <begin position="75"/>
        <end position="178"/>
    </location>
</feature>
<proteinExistence type="predicted"/>
<gene>
    <name evidence="2" type="ORF">KHA99_06430</name>
</gene>
<accession>A0A942U6Z0</accession>
<keyword evidence="3" id="KW-1185">Reference proteome</keyword>
<organism evidence="2 3">
    <name type="scientific">Neobacillus rhizophilus</name>
    <dbReference type="NCBI Taxonomy" id="2833579"/>
    <lineage>
        <taxon>Bacteria</taxon>
        <taxon>Bacillati</taxon>
        <taxon>Bacillota</taxon>
        <taxon>Bacilli</taxon>
        <taxon>Bacillales</taxon>
        <taxon>Bacillaceae</taxon>
        <taxon>Neobacillus</taxon>
    </lineage>
</organism>
<sequence>MLMSEKKYDPYESFHKLSLLWEKQINDFIYLWTNNNEFVKMSNFGTEVQTRYLEQLKKNQEAFASVLNLPTKSDVTNVANLTIQAEEKMEALEEQIWDLQDSVKSQSKEIASVVEVSQEIIKLTKQLKQELVKSKKELADTKSLHAELQEMKFELLKLSNFKEELDAIKGLIEKEKTEQPVLSSAGSSK</sequence>
<evidence type="ECO:0000313" key="2">
    <source>
        <dbReference type="EMBL" id="MBS4212094.1"/>
    </source>
</evidence>
<dbReference type="Proteomes" id="UP000679749">
    <property type="component" value="Unassembled WGS sequence"/>
</dbReference>
<dbReference type="EMBL" id="JAGYPF010000001">
    <property type="protein sequence ID" value="MBS4212094.1"/>
    <property type="molecule type" value="Genomic_DNA"/>
</dbReference>
<keyword evidence="1" id="KW-0175">Coiled coil</keyword>
<evidence type="ECO:0000313" key="3">
    <source>
        <dbReference type="Proteomes" id="UP000679749"/>
    </source>
</evidence>
<comment type="caution">
    <text evidence="2">The sequence shown here is derived from an EMBL/GenBank/DDBJ whole genome shotgun (WGS) entry which is preliminary data.</text>
</comment>
<evidence type="ECO:0000256" key="1">
    <source>
        <dbReference type="SAM" id="Coils"/>
    </source>
</evidence>
<dbReference type="AlphaFoldDB" id="A0A942U6Z0"/>
<name>A0A942U6Z0_9BACI</name>